<feature type="domain" description="DUF6602" evidence="1">
    <location>
        <begin position="23"/>
        <end position="127"/>
    </location>
</feature>
<accession>A0ABU8CLY5</accession>
<proteinExistence type="predicted"/>
<dbReference type="EMBL" id="JBAMYC010000009">
    <property type="protein sequence ID" value="MEI1249872.1"/>
    <property type="molecule type" value="Genomic_DNA"/>
</dbReference>
<sequence>MSNWSIQTLLSELHDDIQERLGRARKAFGHPGTKGDASEAVWLEMLQTYLPMRYKAASAHVVDSTGAFSDQVDVVVFDRQYSPFIFSFQGQTVIPAESVYAVFEAKQSINAEQVAYARKKVASVRSLHRTSLPIPHAGGTYPPKPLQHIIGGLLTLESDWSPGLGDALTKALADGNEADRLDLGCVAAHGIFARDLERTDKLTPMRKPATAFLFELIARLQEKATVPMIDIRAYARWLDVDLPT</sequence>
<dbReference type="RefSeq" id="WP_335913636.1">
    <property type="nucleotide sequence ID" value="NZ_JBAMYB010000009.1"/>
</dbReference>
<name>A0ABU8CLY5_9HYPH</name>
<evidence type="ECO:0000313" key="3">
    <source>
        <dbReference type="Proteomes" id="UP001531129"/>
    </source>
</evidence>
<organism evidence="2 3">
    <name type="scientific">Rhizobium aouanii</name>
    <dbReference type="NCBI Taxonomy" id="3118145"/>
    <lineage>
        <taxon>Bacteria</taxon>
        <taxon>Pseudomonadati</taxon>
        <taxon>Pseudomonadota</taxon>
        <taxon>Alphaproteobacteria</taxon>
        <taxon>Hyphomicrobiales</taxon>
        <taxon>Rhizobiaceae</taxon>
        <taxon>Rhizobium/Agrobacterium group</taxon>
        <taxon>Rhizobium</taxon>
    </lineage>
</organism>
<evidence type="ECO:0000313" key="2">
    <source>
        <dbReference type="EMBL" id="MEI1249872.1"/>
    </source>
</evidence>
<keyword evidence="3" id="KW-1185">Reference proteome</keyword>
<reference evidence="2 3" key="1">
    <citation type="submission" date="2024-01" db="EMBL/GenBank/DDBJ databases">
        <title>Draft genome sequences of three bacterial strains isolated from Acacia saligna represent a potential new species within the genus Rhizobium.</title>
        <authorList>
            <person name="Tambong J.T."/>
            <person name="Mnasri B."/>
        </authorList>
    </citation>
    <scope>NUCLEOTIDE SEQUENCE [LARGE SCALE GENOMIC DNA]</scope>
    <source>
        <strain evidence="2 3">1AS12I</strain>
    </source>
</reference>
<dbReference type="InterPro" id="IPR046537">
    <property type="entry name" value="DUF6602"/>
</dbReference>
<comment type="caution">
    <text evidence="2">The sequence shown here is derived from an EMBL/GenBank/DDBJ whole genome shotgun (WGS) entry which is preliminary data.</text>
</comment>
<evidence type="ECO:0000259" key="1">
    <source>
        <dbReference type="Pfam" id="PF20247"/>
    </source>
</evidence>
<gene>
    <name evidence="2" type="ORF">V8Q02_17970</name>
</gene>
<dbReference type="Pfam" id="PF20247">
    <property type="entry name" value="DUF6602"/>
    <property type="match status" value="1"/>
</dbReference>
<dbReference type="CDD" id="cd21411">
    <property type="entry name" value="NucC"/>
    <property type="match status" value="1"/>
</dbReference>
<dbReference type="Proteomes" id="UP001531129">
    <property type="component" value="Unassembled WGS sequence"/>
</dbReference>
<protein>
    <submittedName>
        <fullName evidence="2">DUF6602 domain-containing protein</fullName>
    </submittedName>
</protein>